<sequence>MISMNAEKQTMIGCQSETGAKGQSKTGAKAKQQTSSLTLAPTTLDAKVRRVPNNEPNCIRTIWENIVI</sequence>
<dbReference type="AlphaFoldDB" id="A0A915IQ57"/>
<evidence type="ECO:0000313" key="3">
    <source>
        <dbReference type="WBParaSite" id="nRc.2.0.1.t16132-RA"/>
    </source>
</evidence>
<feature type="region of interest" description="Disordered" evidence="1">
    <location>
        <begin position="1"/>
        <end position="38"/>
    </location>
</feature>
<dbReference type="WBParaSite" id="nRc.2.0.1.t16132-RA">
    <property type="protein sequence ID" value="nRc.2.0.1.t16132-RA"/>
    <property type="gene ID" value="nRc.2.0.1.g16132"/>
</dbReference>
<proteinExistence type="predicted"/>
<evidence type="ECO:0000256" key="1">
    <source>
        <dbReference type="SAM" id="MobiDB-lite"/>
    </source>
</evidence>
<name>A0A915IQ57_ROMCU</name>
<evidence type="ECO:0000313" key="2">
    <source>
        <dbReference type="Proteomes" id="UP000887565"/>
    </source>
</evidence>
<accession>A0A915IQ57</accession>
<keyword evidence="2" id="KW-1185">Reference proteome</keyword>
<dbReference type="Proteomes" id="UP000887565">
    <property type="component" value="Unplaced"/>
</dbReference>
<protein>
    <submittedName>
        <fullName evidence="3">Uncharacterized protein</fullName>
    </submittedName>
</protein>
<reference evidence="3" key="1">
    <citation type="submission" date="2022-11" db="UniProtKB">
        <authorList>
            <consortium name="WormBaseParasite"/>
        </authorList>
    </citation>
    <scope>IDENTIFICATION</scope>
</reference>
<organism evidence="2 3">
    <name type="scientific">Romanomermis culicivorax</name>
    <name type="common">Nematode worm</name>
    <dbReference type="NCBI Taxonomy" id="13658"/>
    <lineage>
        <taxon>Eukaryota</taxon>
        <taxon>Metazoa</taxon>
        <taxon>Ecdysozoa</taxon>
        <taxon>Nematoda</taxon>
        <taxon>Enoplea</taxon>
        <taxon>Dorylaimia</taxon>
        <taxon>Mermithida</taxon>
        <taxon>Mermithoidea</taxon>
        <taxon>Mermithidae</taxon>
        <taxon>Romanomermis</taxon>
    </lineage>
</organism>